<dbReference type="SUPFAM" id="SSF110997">
    <property type="entry name" value="Sporulation related repeat"/>
    <property type="match status" value="1"/>
</dbReference>
<dbReference type="InterPro" id="IPR041268">
    <property type="entry name" value="HU-CCDC81_bac_2"/>
</dbReference>
<sequence>MQLTTYIADLLYRYECVIIPGFGAFLTRYKSAHIDDTSNTFHPPSKIVSFNKQLQANDGLFANYVASAEKCSYETALQQIRSFTAQISRELSEGKTISFKNIGEFSFNEEKSLQFEPLQQQNFSTSAFGLSSFVSQKISREAYRETVEAIEEKTPIHFTPERRKAKPYLKYAAIAVIALSAIGFGSLKLYESQVQKFNYAEREKANSLVENQIQEATFVIENPLPVLSLQVPKHTGLYHIVAGAYRMEANAEKKVSQLREKGYSPLKMEVNRYGLHQVLYASFDDKLEAQRKLYEIQRSENADAWLLIQEIQ</sequence>
<accession>A0A137RK13</accession>
<feature type="domain" description="SPOR" evidence="1">
    <location>
        <begin position="232"/>
        <end position="309"/>
    </location>
</feature>
<gene>
    <name evidence="2" type="ORF">LS48_03700</name>
</gene>
<dbReference type="OrthoDB" id="653949at2"/>
<dbReference type="STRING" id="1548749.LS48_03700"/>
<dbReference type="AlphaFoldDB" id="A0A137RK13"/>
<dbReference type="Pfam" id="PF18174">
    <property type="entry name" value="HU-CCDC81_bac_1"/>
    <property type="match status" value="1"/>
</dbReference>
<proteinExistence type="predicted"/>
<reference evidence="3" key="1">
    <citation type="submission" date="2014-10" db="EMBL/GenBank/DDBJ databases">
        <title>Genome sequencing of Vitellibacter sp. D-24.</title>
        <authorList>
            <person name="Thevarajoo S."/>
            <person name="Selvaratnam C."/>
            <person name="Goh K.M."/>
            <person name="Chong C.S."/>
        </authorList>
    </citation>
    <scope>NUCLEOTIDE SEQUENCE [LARGE SCALE GENOMIC DNA]</scope>
    <source>
        <strain evidence="3">D-24</strain>
    </source>
</reference>
<dbReference type="PATRIC" id="fig|1548749.3.peg.786"/>
<evidence type="ECO:0000313" key="2">
    <source>
        <dbReference type="EMBL" id="KXO00520.1"/>
    </source>
</evidence>
<dbReference type="EMBL" id="JRWG01000002">
    <property type="protein sequence ID" value="KXO00520.1"/>
    <property type="molecule type" value="Genomic_DNA"/>
</dbReference>
<evidence type="ECO:0000259" key="1">
    <source>
        <dbReference type="PROSITE" id="PS51724"/>
    </source>
</evidence>
<dbReference type="PROSITE" id="PS51724">
    <property type="entry name" value="SPOR"/>
    <property type="match status" value="1"/>
</dbReference>
<reference evidence="2 3" key="2">
    <citation type="journal article" date="2016" name="Int. J. Syst. Evol. Microbiol.">
        <title>Vitellibacter aquimaris sp. nov., a marine bacterium isolated from seawater.</title>
        <authorList>
            <person name="Thevarajoo S."/>
            <person name="Selvaratnam C."/>
            <person name="Goh K.M."/>
            <person name="Hong K.W."/>
            <person name="Chan X.Y."/>
            <person name="Chan K.G."/>
            <person name="Chong C.S."/>
        </authorList>
    </citation>
    <scope>NUCLEOTIDE SEQUENCE [LARGE SCALE GENOMIC DNA]</scope>
    <source>
        <strain evidence="2 3">D-24</strain>
    </source>
</reference>
<dbReference type="InterPro" id="IPR007730">
    <property type="entry name" value="SPOR-like_dom"/>
</dbReference>
<dbReference type="InterPro" id="IPR036680">
    <property type="entry name" value="SPOR-like_sf"/>
</dbReference>
<organism evidence="2 3">
    <name type="scientific">Aequorivita aquimaris</name>
    <dbReference type="NCBI Taxonomy" id="1548749"/>
    <lineage>
        <taxon>Bacteria</taxon>
        <taxon>Pseudomonadati</taxon>
        <taxon>Bacteroidota</taxon>
        <taxon>Flavobacteriia</taxon>
        <taxon>Flavobacteriales</taxon>
        <taxon>Flavobacteriaceae</taxon>
        <taxon>Aequorivita</taxon>
    </lineage>
</organism>
<evidence type="ECO:0000313" key="3">
    <source>
        <dbReference type="Proteomes" id="UP000070138"/>
    </source>
</evidence>
<dbReference type="Proteomes" id="UP000070138">
    <property type="component" value="Unassembled WGS sequence"/>
</dbReference>
<protein>
    <submittedName>
        <fullName evidence="2">Sporulation protein</fullName>
    </submittedName>
</protein>
<comment type="caution">
    <text evidence="2">The sequence shown here is derived from an EMBL/GenBank/DDBJ whole genome shotgun (WGS) entry which is preliminary data.</text>
</comment>
<dbReference type="Gene3D" id="3.30.70.1070">
    <property type="entry name" value="Sporulation related repeat"/>
    <property type="match status" value="1"/>
</dbReference>
<dbReference type="Pfam" id="PF05036">
    <property type="entry name" value="SPOR"/>
    <property type="match status" value="1"/>
</dbReference>
<name>A0A137RK13_9FLAO</name>
<dbReference type="Pfam" id="PF18175">
    <property type="entry name" value="HU-CCDC81_bac_2"/>
    <property type="match status" value="1"/>
</dbReference>
<keyword evidence="3" id="KW-1185">Reference proteome</keyword>
<dbReference type="InterPro" id="IPR040495">
    <property type="entry name" value="HU-CCDC81_bac_1"/>
</dbReference>
<dbReference type="RefSeq" id="WP_062620671.1">
    <property type="nucleotide sequence ID" value="NZ_JRWG01000002.1"/>
</dbReference>
<dbReference type="GO" id="GO:0042834">
    <property type="term" value="F:peptidoglycan binding"/>
    <property type="evidence" value="ECO:0007669"/>
    <property type="project" value="InterPro"/>
</dbReference>